<reference evidence="7" key="1">
    <citation type="submission" date="2020-08" db="EMBL/GenBank/DDBJ databases">
        <title>Genome public.</title>
        <authorList>
            <person name="Liu C."/>
            <person name="Sun Q."/>
        </authorList>
    </citation>
    <scope>NUCLEOTIDE SEQUENCE</scope>
    <source>
        <strain evidence="7">NSJ-28</strain>
    </source>
</reference>
<evidence type="ECO:0000313" key="7">
    <source>
        <dbReference type="EMBL" id="MBC5725361.1"/>
    </source>
</evidence>
<organism evidence="7 8">
    <name type="scientific">Agathobaculum faecis</name>
    <dbReference type="NCBI Taxonomy" id="2763013"/>
    <lineage>
        <taxon>Bacteria</taxon>
        <taxon>Bacillati</taxon>
        <taxon>Bacillota</taxon>
        <taxon>Clostridia</taxon>
        <taxon>Eubacteriales</taxon>
        <taxon>Butyricicoccaceae</taxon>
        <taxon>Agathobaculum</taxon>
    </lineage>
</organism>
<dbReference type="CDD" id="cd10159">
    <property type="entry name" value="CsoR-like_DUF156_2"/>
    <property type="match status" value="1"/>
</dbReference>
<accession>A0A923LVW2</accession>
<keyword evidence="8" id="KW-1185">Reference proteome</keyword>
<gene>
    <name evidence="7" type="ORF">H8S45_07800</name>
</gene>
<dbReference type="GO" id="GO:0003677">
    <property type="term" value="F:DNA binding"/>
    <property type="evidence" value="ECO:0007669"/>
    <property type="project" value="InterPro"/>
</dbReference>
<evidence type="ECO:0000256" key="3">
    <source>
        <dbReference type="ARBA" id="ARBA00022490"/>
    </source>
</evidence>
<dbReference type="EMBL" id="JACOPL010000006">
    <property type="protein sequence ID" value="MBC5725361.1"/>
    <property type="molecule type" value="Genomic_DNA"/>
</dbReference>
<dbReference type="Gene3D" id="1.20.58.1000">
    <property type="entry name" value="Metal-sensitive repressor, helix protomer"/>
    <property type="match status" value="1"/>
</dbReference>
<dbReference type="AlphaFoldDB" id="A0A923LVW2"/>
<dbReference type="Pfam" id="PF02583">
    <property type="entry name" value="Trns_repr_metal"/>
    <property type="match status" value="1"/>
</dbReference>
<dbReference type="PANTHER" id="PTHR33677:SF4">
    <property type="entry name" value="COPPER-SENSING TRANSCRIPTIONAL REPRESSOR CSOR"/>
    <property type="match status" value="1"/>
</dbReference>
<dbReference type="GO" id="GO:0046872">
    <property type="term" value="F:metal ion binding"/>
    <property type="evidence" value="ECO:0007669"/>
    <property type="project" value="UniProtKB-KW"/>
</dbReference>
<dbReference type="RefSeq" id="WP_107631701.1">
    <property type="nucleotide sequence ID" value="NZ_JACOPL010000006.1"/>
</dbReference>
<evidence type="ECO:0000256" key="2">
    <source>
        <dbReference type="ARBA" id="ARBA00011738"/>
    </source>
</evidence>
<dbReference type="InterPro" id="IPR038390">
    <property type="entry name" value="Metal_Tscrpt_repr_sf"/>
</dbReference>
<comment type="caution">
    <text evidence="7">The sequence shown here is derived from an EMBL/GenBank/DDBJ whole genome shotgun (WGS) entry which is preliminary data.</text>
</comment>
<sequence>MRADRKKVEPLLRTARGQLDGVLKMIECDRYCMDIVTQLQAVESLVHKAQREVLHAHLSGCVQEAFETGDEQAREKKIDEIIKLLDRS</sequence>
<dbReference type="GO" id="GO:0005737">
    <property type="term" value="C:cytoplasm"/>
    <property type="evidence" value="ECO:0007669"/>
    <property type="project" value="UniProtKB-SubCell"/>
</dbReference>
<dbReference type="PANTHER" id="PTHR33677">
    <property type="entry name" value="TRANSCRIPTIONAL REPRESSOR FRMR-RELATED"/>
    <property type="match status" value="1"/>
</dbReference>
<dbReference type="InterPro" id="IPR003735">
    <property type="entry name" value="Metal_Tscrpt_repr"/>
</dbReference>
<proteinExistence type="predicted"/>
<dbReference type="GO" id="GO:0045892">
    <property type="term" value="P:negative regulation of DNA-templated transcription"/>
    <property type="evidence" value="ECO:0007669"/>
    <property type="project" value="UniProtKB-ARBA"/>
</dbReference>
<comment type="subcellular location">
    <subcellularLocation>
        <location evidence="1">Cytoplasm</location>
    </subcellularLocation>
</comment>
<evidence type="ECO:0000256" key="6">
    <source>
        <dbReference type="ARBA" id="ARBA00041544"/>
    </source>
</evidence>
<keyword evidence="4" id="KW-0479">Metal-binding</keyword>
<evidence type="ECO:0000256" key="1">
    <source>
        <dbReference type="ARBA" id="ARBA00004496"/>
    </source>
</evidence>
<comment type="subunit">
    <text evidence="2">Homodimer.</text>
</comment>
<protein>
    <recommendedName>
        <fullName evidence="5">Copper-sensing transcriptional repressor CsoR</fullName>
    </recommendedName>
    <alternativeName>
        <fullName evidence="6">Copper-sensitive operon repressor</fullName>
    </alternativeName>
</protein>
<name>A0A923LVW2_9FIRM</name>
<evidence type="ECO:0000313" key="8">
    <source>
        <dbReference type="Proteomes" id="UP000606499"/>
    </source>
</evidence>
<dbReference type="Proteomes" id="UP000606499">
    <property type="component" value="Unassembled WGS sequence"/>
</dbReference>
<keyword evidence="3" id="KW-0963">Cytoplasm</keyword>
<evidence type="ECO:0000256" key="4">
    <source>
        <dbReference type="ARBA" id="ARBA00022723"/>
    </source>
</evidence>
<evidence type="ECO:0000256" key="5">
    <source>
        <dbReference type="ARBA" id="ARBA00039938"/>
    </source>
</evidence>